<dbReference type="AlphaFoldDB" id="A0AAD7X248"/>
<proteinExistence type="predicted"/>
<evidence type="ECO:0000313" key="2">
    <source>
        <dbReference type="Proteomes" id="UP001221898"/>
    </source>
</evidence>
<accession>A0AAD7X248</accession>
<reference evidence="1" key="1">
    <citation type="journal article" date="2023" name="Science">
        <title>Genome structures resolve the early diversification of teleost fishes.</title>
        <authorList>
            <person name="Parey E."/>
            <person name="Louis A."/>
            <person name="Montfort J."/>
            <person name="Bouchez O."/>
            <person name="Roques C."/>
            <person name="Iampietro C."/>
            <person name="Lluch J."/>
            <person name="Castinel A."/>
            <person name="Donnadieu C."/>
            <person name="Desvignes T."/>
            <person name="Floi Bucao C."/>
            <person name="Jouanno E."/>
            <person name="Wen M."/>
            <person name="Mejri S."/>
            <person name="Dirks R."/>
            <person name="Jansen H."/>
            <person name="Henkel C."/>
            <person name="Chen W.J."/>
            <person name="Zahm M."/>
            <person name="Cabau C."/>
            <person name="Klopp C."/>
            <person name="Thompson A.W."/>
            <person name="Robinson-Rechavi M."/>
            <person name="Braasch I."/>
            <person name="Lecointre G."/>
            <person name="Bobe J."/>
            <person name="Postlethwait J.H."/>
            <person name="Berthelot C."/>
            <person name="Roest Crollius H."/>
            <person name="Guiguen Y."/>
        </authorList>
    </citation>
    <scope>NUCLEOTIDE SEQUENCE</scope>
    <source>
        <strain evidence="1">NC1722</strain>
    </source>
</reference>
<organism evidence="1 2">
    <name type="scientific">Aldrovandia affinis</name>
    <dbReference type="NCBI Taxonomy" id="143900"/>
    <lineage>
        <taxon>Eukaryota</taxon>
        <taxon>Metazoa</taxon>
        <taxon>Chordata</taxon>
        <taxon>Craniata</taxon>
        <taxon>Vertebrata</taxon>
        <taxon>Euteleostomi</taxon>
        <taxon>Actinopterygii</taxon>
        <taxon>Neopterygii</taxon>
        <taxon>Teleostei</taxon>
        <taxon>Notacanthiformes</taxon>
        <taxon>Halosauridae</taxon>
        <taxon>Aldrovandia</taxon>
    </lineage>
</organism>
<gene>
    <name evidence="1" type="ORF">AAFF_G00223530</name>
</gene>
<sequence length="128" mass="14252">MCESQPCEAPGSAALYHLLLLSIPPEEQLQWSRWTGSGMIPPPRRPGNKTPAPCRFYHSATYISEAWGKRGFLIPRRALPRSPPIKIKLAFSSFLIVPDTSQGIFKETKAHLQNRENSTVVPGVKISL</sequence>
<comment type="caution">
    <text evidence="1">The sequence shown here is derived from an EMBL/GenBank/DDBJ whole genome shotgun (WGS) entry which is preliminary data.</text>
</comment>
<keyword evidence="2" id="KW-1185">Reference proteome</keyword>
<dbReference type="Proteomes" id="UP001221898">
    <property type="component" value="Unassembled WGS sequence"/>
</dbReference>
<protein>
    <submittedName>
        <fullName evidence="1">Uncharacterized protein</fullName>
    </submittedName>
</protein>
<dbReference type="EMBL" id="JAINUG010000003">
    <property type="protein sequence ID" value="KAJ8417510.1"/>
    <property type="molecule type" value="Genomic_DNA"/>
</dbReference>
<evidence type="ECO:0000313" key="1">
    <source>
        <dbReference type="EMBL" id="KAJ8417510.1"/>
    </source>
</evidence>
<name>A0AAD7X248_9TELE</name>